<dbReference type="GO" id="GO:0016705">
    <property type="term" value="F:oxidoreductase activity, acting on paired donors, with incorporation or reduction of molecular oxygen"/>
    <property type="evidence" value="ECO:0007669"/>
    <property type="project" value="InterPro"/>
</dbReference>
<name>A0A8K0DP89_9ROSA</name>
<comment type="cofactor">
    <cofactor evidence="7">
        <name>heme</name>
        <dbReference type="ChEBI" id="CHEBI:30413"/>
    </cofactor>
</comment>
<dbReference type="OrthoDB" id="1193218at2759"/>
<keyword evidence="5 7" id="KW-0408">Iron</keyword>
<dbReference type="SUPFAM" id="SSF48264">
    <property type="entry name" value="Cytochrome P450"/>
    <property type="match status" value="1"/>
</dbReference>
<keyword evidence="6 8" id="KW-0503">Monooxygenase</keyword>
<organism evidence="9 10">
    <name type="scientific">Rhamnella rubrinervis</name>
    <dbReference type="NCBI Taxonomy" id="2594499"/>
    <lineage>
        <taxon>Eukaryota</taxon>
        <taxon>Viridiplantae</taxon>
        <taxon>Streptophyta</taxon>
        <taxon>Embryophyta</taxon>
        <taxon>Tracheophyta</taxon>
        <taxon>Spermatophyta</taxon>
        <taxon>Magnoliopsida</taxon>
        <taxon>eudicotyledons</taxon>
        <taxon>Gunneridae</taxon>
        <taxon>Pentapetalae</taxon>
        <taxon>rosids</taxon>
        <taxon>fabids</taxon>
        <taxon>Rosales</taxon>
        <taxon>Rhamnaceae</taxon>
        <taxon>rhamnoid group</taxon>
        <taxon>Rhamneae</taxon>
        <taxon>Rhamnella</taxon>
    </lineage>
</organism>
<evidence type="ECO:0000313" key="10">
    <source>
        <dbReference type="Proteomes" id="UP000796880"/>
    </source>
</evidence>
<dbReference type="PANTHER" id="PTHR47947:SF8">
    <property type="entry name" value="CYTOCHROME P450 82C4-LIKE"/>
    <property type="match status" value="1"/>
</dbReference>
<dbReference type="PRINTS" id="PR00463">
    <property type="entry name" value="EP450I"/>
</dbReference>
<feature type="binding site" description="axial binding residue" evidence="7">
    <location>
        <position position="434"/>
    </location>
    <ligand>
        <name>heme</name>
        <dbReference type="ChEBI" id="CHEBI:30413"/>
    </ligand>
    <ligandPart>
        <name>Fe</name>
        <dbReference type="ChEBI" id="CHEBI:18248"/>
    </ligandPart>
</feature>
<evidence type="ECO:0000256" key="8">
    <source>
        <dbReference type="RuleBase" id="RU000461"/>
    </source>
</evidence>
<dbReference type="InterPro" id="IPR017972">
    <property type="entry name" value="Cyt_P450_CS"/>
</dbReference>
<comment type="caution">
    <text evidence="9">The sequence shown here is derived from an EMBL/GenBank/DDBJ whole genome shotgun (WGS) entry which is preliminary data.</text>
</comment>
<dbReference type="PRINTS" id="PR00385">
    <property type="entry name" value="P450"/>
</dbReference>
<dbReference type="CDD" id="cd20654">
    <property type="entry name" value="CYP82"/>
    <property type="match status" value="1"/>
</dbReference>
<dbReference type="GO" id="GO:0020037">
    <property type="term" value="F:heme binding"/>
    <property type="evidence" value="ECO:0007669"/>
    <property type="project" value="InterPro"/>
</dbReference>
<evidence type="ECO:0000256" key="2">
    <source>
        <dbReference type="ARBA" id="ARBA00022617"/>
    </source>
</evidence>
<protein>
    <submittedName>
        <fullName evidence="9">Uncharacterized protein</fullName>
    </submittedName>
</protein>
<dbReference type="Pfam" id="PF00067">
    <property type="entry name" value="p450"/>
    <property type="match status" value="1"/>
</dbReference>
<dbReference type="InterPro" id="IPR036396">
    <property type="entry name" value="Cyt_P450_sf"/>
</dbReference>
<evidence type="ECO:0000256" key="3">
    <source>
        <dbReference type="ARBA" id="ARBA00022723"/>
    </source>
</evidence>
<dbReference type="FunFam" id="1.10.630.10:FF:000026">
    <property type="entry name" value="Cytochrome P450 82C4"/>
    <property type="match status" value="1"/>
</dbReference>
<dbReference type="InterPro" id="IPR050651">
    <property type="entry name" value="Plant_Cytochrome_P450_Monoox"/>
</dbReference>
<evidence type="ECO:0000256" key="1">
    <source>
        <dbReference type="ARBA" id="ARBA00010617"/>
    </source>
</evidence>
<accession>A0A8K0DP89</accession>
<reference evidence="9" key="1">
    <citation type="submission" date="2020-03" db="EMBL/GenBank/DDBJ databases">
        <title>A high-quality chromosome-level genome assembly of a woody plant with both climbing and erect habits, Rhamnella rubrinervis.</title>
        <authorList>
            <person name="Lu Z."/>
            <person name="Yang Y."/>
            <person name="Zhu X."/>
            <person name="Sun Y."/>
        </authorList>
    </citation>
    <scope>NUCLEOTIDE SEQUENCE</scope>
    <source>
        <strain evidence="9">BYM</strain>
        <tissue evidence="9">Leaf</tissue>
    </source>
</reference>
<dbReference type="PROSITE" id="PS00086">
    <property type="entry name" value="CYTOCHROME_P450"/>
    <property type="match status" value="1"/>
</dbReference>
<dbReference type="InterPro" id="IPR002401">
    <property type="entry name" value="Cyt_P450_E_grp-I"/>
</dbReference>
<dbReference type="PANTHER" id="PTHR47947">
    <property type="entry name" value="CYTOCHROME P450 82C3-RELATED"/>
    <property type="match status" value="1"/>
</dbReference>
<gene>
    <name evidence="9" type="ORF">FNV43_RR26405</name>
</gene>
<comment type="similarity">
    <text evidence="1 8">Belongs to the cytochrome P450 family.</text>
</comment>
<dbReference type="GO" id="GO:0046246">
    <property type="term" value="P:terpene biosynthetic process"/>
    <property type="evidence" value="ECO:0007669"/>
    <property type="project" value="TreeGrafter"/>
</dbReference>
<keyword evidence="4 8" id="KW-0560">Oxidoreductase</keyword>
<dbReference type="AlphaFoldDB" id="A0A8K0DP89"/>
<keyword evidence="2 7" id="KW-0349">Heme</keyword>
<keyword evidence="10" id="KW-1185">Reference proteome</keyword>
<dbReference type="GO" id="GO:0005506">
    <property type="term" value="F:iron ion binding"/>
    <property type="evidence" value="ECO:0007669"/>
    <property type="project" value="InterPro"/>
</dbReference>
<evidence type="ECO:0000256" key="4">
    <source>
        <dbReference type="ARBA" id="ARBA00023002"/>
    </source>
</evidence>
<evidence type="ECO:0000256" key="7">
    <source>
        <dbReference type="PIRSR" id="PIRSR602401-1"/>
    </source>
</evidence>
<proteinExistence type="inferred from homology"/>
<sequence>MSGHTNQVPQPSGGWPLFGHLFLLGGQVPVYRTLGALAGKHGPIFQIKLGTKRVIVVSSWEYVKECLGTNDQVFHTRPTSAVSRYLGCNADVFGLSPYGPYWHHIRKIVSLELLSNRRVELLKDLRASEVDNCIKDLYFLCTKSKEGSSAMLDISRWFSTVTHNIMVRMLAGKRYSTIDIHEDQYKESQRFLKAIHDFICLFGVPVISYAIPCTEWLDLQGHVRSMKRVAKELDFFMTGWLEERLQNRKFEGDKQGRDFIDAMLSLMPDLDASFPGRKAENVIKATAVTLIIAGTDTTYLALNWALSLLLNHVKVLKTVQEELDTHVGKERWVDEGDMKNLVYLQAVIKEALRLYPSGPLAVPHEAIEDCKVAGYYVPKGTRLLINIWKLHRDPRVWTDPEEFKPERFLSTHADLDVRGQNFAYIPFSSGRRKCPGISSAMQVLPLTLGRLIQGFNITTPLNQPVDMTEGLAMTIDKANPVHVLLSPRLPHALYQP</sequence>
<evidence type="ECO:0000313" key="9">
    <source>
        <dbReference type="EMBL" id="KAF3431673.1"/>
    </source>
</evidence>
<evidence type="ECO:0000256" key="6">
    <source>
        <dbReference type="ARBA" id="ARBA00023033"/>
    </source>
</evidence>
<dbReference type="Proteomes" id="UP000796880">
    <property type="component" value="Unassembled WGS sequence"/>
</dbReference>
<dbReference type="InterPro" id="IPR001128">
    <property type="entry name" value="Cyt_P450"/>
</dbReference>
<dbReference type="GO" id="GO:0004497">
    <property type="term" value="F:monooxygenase activity"/>
    <property type="evidence" value="ECO:0007669"/>
    <property type="project" value="UniProtKB-KW"/>
</dbReference>
<dbReference type="EMBL" id="VOIH02000012">
    <property type="protein sequence ID" value="KAF3431673.1"/>
    <property type="molecule type" value="Genomic_DNA"/>
</dbReference>
<keyword evidence="3 7" id="KW-0479">Metal-binding</keyword>
<dbReference type="Gene3D" id="1.10.630.10">
    <property type="entry name" value="Cytochrome P450"/>
    <property type="match status" value="1"/>
</dbReference>
<evidence type="ECO:0000256" key="5">
    <source>
        <dbReference type="ARBA" id="ARBA00023004"/>
    </source>
</evidence>